<feature type="region of interest" description="Disordered" evidence="1">
    <location>
        <begin position="43"/>
        <end position="65"/>
    </location>
</feature>
<dbReference type="Proteomes" id="UP000000814">
    <property type="component" value="Chromosome"/>
</dbReference>
<dbReference type="RefSeq" id="WP_010966082.1">
    <property type="nucleotide sequence ID" value="NC_003030.1"/>
</dbReference>
<reference evidence="2 3" key="1">
    <citation type="journal article" date="2001" name="J. Bacteriol.">
        <title>Genome sequence and comparative analysis of the solvent-producing bacterium Clostridium acetobutylicum.</title>
        <authorList>
            <person name="Nolling J."/>
            <person name="Breton G."/>
            <person name="Omelchenko M.V."/>
            <person name="Makarova K.S."/>
            <person name="Zeng Q."/>
            <person name="Gibson R."/>
            <person name="Lee H.M."/>
            <person name="Dubois J."/>
            <person name="Qiu D."/>
            <person name="Hitti J."/>
            <person name="Wolf Y.I."/>
            <person name="Tatusov R.L."/>
            <person name="Sabathe F."/>
            <person name="Doucette-Stamm L."/>
            <person name="Soucaille P."/>
            <person name="Daly M.J."/>
            <person name="Bennett G.N."/>
            <person name="Koonin E.V."/>
            <person name="Smith D.R."/>
        </authorList>
    </citation>
    <scope>NUCLEOTIDE SEQUENCE [LARGE SCALE GENOMIC DNA]</scope>
    <source>
        <strain evidence="3">ATCC 824 / DSM 792 / JCM 1419 / LMG 5710 / VKM B-1787</strain>
    </source>
</reference>
<keyword evidence="3" id="KW-1185">Reference proteome</keyword>
<evidence type="ECO:0000256" key="1">
    <source>
        <dbReference type="SAM" id="MobiDB-lite"/>
    </source>
</evidence>
<feature type="compositionally biased region" description="Low complexity" evidence="1">
    <location>
        <begin position="85"/>
        <end position="105"/>
    </location>
</feature>
<dbReference type="EMBL" id="AE001437">
    <property type="protein sequence ID" value="AAK80741.1"/>
    <property type="molecule type" value="Genomic_DNA"/>
</dbReference>
<dbReference type="GeneID" id="44999282"/>
<sequence>MDISQILQSMQTSGLQGISGTKVSSNSNDALFKMLLDNAIEKQTDKGTSAVNTSSTQKTGTSETSAAKELELMLQLQALQSMSSSYSSVDSASDDSSSSDSTTSSFGGNNNYAYQILNSLSGTANGSTDSSALSQTNGIDSLI</sequence>
<organism evidence="2 3">
    <name type="scientific">Clostridium acetobutylicum (strain ATCC 824 / DSM 792 / JCM 1419 / IAM 19013 / LMG 5710 / NBRC 13948 / NRRL B-527 / VKM B-1787 / 2291 / W)</name>
    <dbReference type="NCBI Taxonomy" id="272562"/>
    <lineage>
        <taxon>Bacteria</taxon>
        <taxon>Bacillati</taxon>
        <taxon>Bacillota</taxon>
        <taxon>Clostridia</taxon>
        <taxon>Eubacteriales</taxon>
        <taxon>Clostridiaceae</taxon>
        <taxon>Clostridium</taxon>
    </lineage>
</organism>
<dbReference type="PIR" id="B97244">
    <property type="entry name" value="B97244"/>
</dbReference>
<evidence type="ECO:0000313" key="3">
    <source>
        <dbReference type="Proteomes" id="UP000000814"/>
    </source>
</evidence>
<accession>Q97FE3</accession>
<protein>
    <submittedName>
        <fullName evidence="2">Uncharacterized protein</fullName>
    </submittedName>
</protein>
<dbReference type="HOGENOM" id="CLU_1802694_0_0_9"/>
<feature type="region of interest" description="Disordered" evidence="1">
    <location>
        <begin position="85"/>
        <end position="107"/>
    </location>
</feature>
<feature type="compositionally biased region" description="Polar residues" evidence="1">
    <location>
        <begin position="46"/>
        <end position="65"/>
    </location>
</feature>
<name>Q97FE3_CLOAB</name>
<evidence type="ECO:0000313" key="2">
    <source>
        <dbReference type="EMBL" id="AAK80741.1"/>
    </source>
</evidence>
<proteinExistence type="predicted"/>
<dbReference type="PATRIC" id="fig|272562.8.peg.2984"/>
<dbReference type="AlphaFoldDB" id="Q97FE3"/>
<gene>
    <name evidence="2" type="ordered locus">CA_C2797</name>
</gene>
<dbReference type="KEGG" id="cac:CA_C2797"/>
<dbReference type="STRING" id="272562.CA_C2797"/>
<dbReference type="OrthoDB" id="10016415at2"/>